<keyword evidence="2" id="KW-1185">Reference proteome</keyword>
<dbReference type="RefSeq" id="XP_010271784.1">
    <property type="nucleotide sequence ID" value="XM_010273482.2"/>
</dbReference>
<reference evidence="3 4" key="1">
    <citation type="submission" date="2025-04" db="UniProtKB">
        <authorList>
            <consortium name="RefSeq"/>
        </authorList>
    </citation>
    <scope>IDENTIFICATION</scope>
</reference>
<sequence length="620" mass="71585">MESNAQSQSQDNADKKPSFRKPSNDAANRKYRRRSPGSGSASSSSDGSPKRGRSRSPVYSREEPTKVSDDRRRRRDDGREIEVDPARGRYGKDSDAYRHSDRQSYGSSRDYRRHDDYSRHKYTSEGERSYQRLSSRSGREPRGDSRADNTRHESEHDKLRDYGWHVDKHSLHKPDADRHRIKDKEREAMDLEHPKYKGKDSTTDRTVSGRRHANSNMEETKMGDWDRHNRDRGGRDDKRDYKRSLVDHKNDQTSYHGEYRGHGKDSTTERDDGGISLRETQKSNSKELERERNAATEKRKNDGKDTERPKERYDRESEEHFKSDSRNSGYRPRDVVNEQYQDKEIRANLDEESSKKLKLFNSDTGSGSAKEGQSVAKSSTSSSDGRLSSTSKQVQEIADKISEHAHSSAGEAEAAHDLNAAKVAAMKAAELVNRNLISGGYMTTDQKKKLLWGNKKNSNTEESSHRWDMAQFSDRERQEKFNKLMSLRLPWYLWPIVGCEGRIESRSQTGRERWRCPPPSRETKRASAGFGEAIHCWASSERWSHSWTWPVVISFCLFSILLQQYFLTFSCTRVLCKNHGCDPLYFYHLVKGCVCQKLGILTKEMPVWIIVAIRFHHVAS</sequence>
<dbReference type="KEGG" id="nnu:104607785"/>
<feature type="compositionally biased region" description="Basic and acidic residues" evidence="1">
    <location>
        <begin position="60"/>
        <end position="102"/>
    </location>
</feature>
<evidence type="ECO:0000313" key="2">
    <source>
        <dbReference type="Proteomes" id="UP000189703"/>
    </source>
</evidence>
<proteinExistence type="predicted"/>
<feature type="region of interest" description="Disordered" evidence="1">
    <location>
        <begin position="1"/>
        <end position="395"/>
    </location>
</feature>
<dbReference type="Proteomes" id="UP000189703">
    <property type="component" value="Unplaced"/>
</dbReference>
<name>A0A1U8AYG7_NELNU</name>
<dbReference type="RefSeq" id="XP_010271788.1">
    <property type="nucleotide sequence ID" value="XM_010273486.2"/>
</dbReference>
<dbReference type="OrthoDB" id="1928974at2759"/>
<dbReference type="PANTHER" id="PTHR22426:SF2">
    <property type="entry name" value="ARGININE_SERINE-RICH COILED-COIL PROTEIN 2"/>
    <property type="match status" value="1"/>
</dbReference>
<dbReference type="OMA" id="QEEMFKN"/>
<feature type="compositionally biased region" description="Low complexity" evidence="1">
    <location>
        <begin position="36"/>
        <end position="47"/>
    </location>
</feature>
<evidence type="ECO:0000313" key="3">
    <source>
        <dbReference type="RefSeq" id="XP_010271782.1"/>
    </source>
</evidence>
<evidence type="ECO:0000313" key="8">
    <source>
        <dbReference type="RefSeq" id="XP_010271788.1"/>
    </source>
</evidence>
<organism evidence="2 3">
    <name type="scientific">Nelumbo nucifera</name>
    <name type="common">Sacred lotus</name>
    <dbReference type="NCBI Taxonomy" id="4432"/>
    <lineage>
        <taxon>Eukaryota</taxon>
        <taxon>Viridiplantae</taxon>
        <taxon>Streptophyta</taxon>
        <taxon>Embryophyta</taxon>
        <taxon>Tracheophyta</taxon>
        <taxon>Spermatophyta</taxon>
        <taxon>Magnoliopsida</taxon>
        <taxon>Proteales</taxon>
        <taxon>Nelumbonaceae</taxon>
        <taxon>Nelumbo</taxon>
    </lineage>
</organism>
<dbReference type="RefSeq" id="XP_010271786.1">
    <property type="nucleotide sequence ID" value="XM_010273484.2"/>
</dbReference>
<evidence type="ECO:0000256" key="1">
    <source>
        <dbReference type="SAM" id="MobiDB-lite"/>
    </source>
</evidence>
<feature type="compositionally biased region" description="Basic and acidic residues" evidence="1">
    <location>
        <begin position="109"/>
        <end position="130"/>
    </location>
</feature>
<feature type="compositionally biased region" description="Basic and acidic residues" evidence="1">
    <location>
        <begin position="218"/>
        <end position="355"/>
    </location>
</feature>
<evidence type="ECO:0000313" key="4">
    <source>
        <dbReference type="RefSeq" id="XP_010271784.1"/>
    </source>
</evidence>
<dbReference type="RefSeq" id="XP_010271787.1">
    <property type="nucleotide sequence ID" value="XM_010273485.2"/>
</dbReference>
<dbReference type="STRING" id="4432.A0A1U8AYG7"/>
<evidence type="ECO:0000313" key="5">
    <source>
        <dbReference type="RefSeq" id="XP_010271785.1"/>
    </source>
</evidence>
<dbReference type="eggNOG" id="ENOG502QRYB">
    <property type="taxonomic scope" value="Eukaryota"/>
</dbReference>
<protein>
    <submittedName>
        <fullName evidence="3 4">Arginine/serine-rich coiled-coil protein 2 isoform X1</fullName>
    </submittedName>
</protein>
<dbReference type="RefSeq" id="XP_010271790.1">
    <property type="nucleotide sequence ID" value="XM_010273488.2"/>
</dbReference>
<dbReference type="GeneID" id="104607785"/>
<dbReference type="RefSeq" id="XP_010271782.1">
    <property type="nucleotide sequence ID" value="XM_010273480.2"/>
</dbReference>
<evidence type="ECO:0000313" key="9">
    <source>
        <dbReference type="RefSeq" id="XP_010271790.1"/>
    </source>
</evidence>
<dbReference type="RefSeq" id="XP_010271785.1">
    <property type="nucleotide sequence ID" value="XM_010273483.2"/>
</dbReference>
<gene>
    <name evidence="3 4 5 6 7 8 9" type="primary">LOC104607785</name>
</gene>
<evidence type="ECO:0000313" key="7">
    <source>
        <dbReference type="RefSeq" id="XP_010271787.1"/>
    </source>
</evidence>
<dbReference type="AlphaFoldDB" id="A0A1U8AYG7"/>
<feature type="compositionally biased region" description="Polar residues" evidence="1">
    <location>
        <begin position="1"/>
        <end position="11"/>
    </location>
</feature>
<dbReference type="PANTHER" id="PTHR22426">
    <property type="entry name" value="ARGININE_SERINE-RICH COILED-COIL PROTEIN 2"/>
    <property type="match status" value="1"/>
</dbReference>
<feature type="compositionally biased region" description="Basic and acidic residues" evidence="1">
    <location>
        <begin position="137"/>
        <end position="203"/>
    </location>
</feature>
<evidence type="ECO:0000313" key="6">
    <source>
        <dbReference type="RefSeq" id="XP_010271786.1"/>
    </source>
</evidence>
<feature type="compositionally biased region" description="Low complexity" evidence="1">
    <location>
        <begin position="378"/>
        <end position="391"/>
    </location>
</feature>
<accession>A0A1U8AYG7</accession>